<dbReference type="OrthoDB" id="9782533at2"/>
<evidence type="ECO:0000313" key="1">
    <source>
        <dbReference type="EMBL" id="BBA32776.1"/>
    </source>
</evidence>
<reference evidence="1 2" key="1">
    <citation type="submission" date="2016-12" db="EMBL/GenBank/DDBJ databases">
        <title>Genome sequencing of Methylocaldum marinum.</title>
        <authorList>
            <person name="Takeuchi M."/>
            <person name="Kamagata Y."/>
            <person name="Hiraoka S."/>
            <person name="Oshima K."/>
            <person name="Hattori M."/>
            <person name="Iwasaki W."/>
        </authorList>
    </citation>
    <scope>NUCLEOTIDE SEQUENCE [LARGE SCALE GENOMIC DNA]</scope>
    <source>
        <strain evidence="1 2">S8</strain>
    </source>
</reference>
<protein>
    <recommendedName>
        <fullName evidence="3">Nucleotidyltransferase family protein</fullName>
    </recommendedName>
</protein>
<gene>
    <name evidence="1" type="ORF">sS8_0811</name>
</gene>
<evidence type="ECO:0008006" key="3">
    <source>
        <dbReference type="Google" id="ProtNLM"/>
    </source>
</evidence>
<name>A0A250KMJ3_9GAMM</name>
<dbReference type="Gene3D" id="3.30.460.40">
    <property type="match status" value="1"/>
</dbReference>
<evidence type="ECO:0000313" key="2">
    <source>
        <dbReference type="Proteomes" id="UP000266313"/>
    </source>
</evidence>
<dbReference type="KEGG" id="mmai:sS8_0811"/>
<accession>A0A250KMJ3</accession>
<dbReference type="RefSeq" id="WP_119628509.1">
    <property type="nucleotide sequence ID" value="NZ_AP017928.1"/>
</dbReference>
<proteinExistence type="predicted"/>
<dbReference type="EMBL" id="AP017928">
    <property type="protein sequence ID" value="BBA32776.1"/>
    <property type="molecule type" value="Genomic_DNA"/>
</dbReference>
<dbReference type="InterPro" id="IPR043519">
    <property type="entry name" value="NT_sf"/>
</dbReference>
<organism evidence="1 2">
    <name type="scientific">Methylocaldum marinum</name>
    <dbReference type="NCBI Taxonomy" id="1432792"/>
    <lineage>
        <taxon>Bacteria</taxon>
        <taxon>Pseudomonadati</taxon>
        <taxon>Pseudomonadota</taxon>
        <taxon>Gammaproteobacteria</taxon>
        <taxon>Methylococcales</taxon>
        <taxon>Methylococcaceae</taxon>
        <taxon>Methylocaldum</taxon>
    </lineage>
</organism>
<dbReference type="Proteomes" id="UP000266313">
    <property type="component" value="Chromosome"/>
</dbReference>
<sequence>MNTLLPPPNSSQPVIDPTGRAFYRHGLTLLNDAKVPFLVGGAYALECYTGISRHTKDLDIFVKPGDRDRIIGILVNAGYQADVTYPHWLAKAYYGEYFIDIIFSSGNGICMVDDAWFENACRRDILGVPVLLCPIEEIIWSKSFVLERERYDGADIAHILRVCADRLNWTRLMDRFGAYWRVLLSHLILFGFIYPAERGRIPDWVMHRLLALLADEIRGAPPSERLCQGTLLSREQYLTDVMRWGYEDARLQPTGRMSHENIAHWTAAIDIKD</sequence>
<dbReference type="SUPFAM" id="SSF81301">
    <property type="entry name" value="Nucleotidyltransferase"/>
    <property type="match status" value="1"/>
</dbReference>
<keyword evidence="2" id="KW-1185">Reference proteome</keyword>
<dbReference type="AlphaFoldDB" id="A0A250KMJ3"/>